<dbReference type="InterPro" id="IPR001736">
    <property type="entry name" value="PLipase_D/transphosphatidylase"/>
</dbReference>
<feature type="domain" description="PLD phosphodiesterase" evidence="3">
    <location>
        <begin position="186"/>
        <end position="213"/>
    </location>
</feature>
<dbReference type="PANTHER" id="PTHR10185">
    <property type="entry name" value="PHOSPHOLIPASE D - RELATED"/>
    <property type="match status" value="1"/>
</dbReference>
<organism evidence="4 5">
    <name type="scientific">Plectus sambesii</name>
    <dbReference type="NCBI Taxonomy" id="2011161"/>
    <lineage>
        <taxon>Eukaryota</taxon>
        <taxon>Metazoa</taxon>
        <taxon>Ecdysozoa</taxon>
        <taxon>Nematoda</taxon>
        <taxon>Chromadorea</taxon>
        <taxon>Plectida</taxon>
        <taxon>Plectina</taxon>
        <taxon>Plectoidea</taxon>
        <taxon>Plectidae</taxon>
        <taxon>Plectus</taxon>
    </lineage>
</organism>
<proteinExistence type="inferred from homology"/>
<dbReference type="Gene3D" id="3.30.870.10">
    <property type="entry name" value="Endonuclease Chain A"/>
    <property type="match status" value="2"/>
</dbReference>
<feature type="transmembrane region" description="Helical" evidence="2">
    <location>
        <begin position="30"/>
        <end position="50"/>
    </location>
</feature>
<dbReference type="InterPro" id="IPR050874">
    <property type="entry name" value="Diverse_PLD-related"/>
</dbReference>
<keyword evidence="2" id="KW-0472">Membrane</keyword>
<reference evidence="5" key="1">
    <citation type="submission" date="2022-11" db="UniProtKB">
        <authorList>
            <consortium name="WormBaseParasite"/>
        </authorList>
    </citation>
    <scope>IDENTIFICATION</scope>
</reference>
<name>A0A914XEG9_9BILA</name>
<dbReference type="CDD" id="cd09107">
    <property type="entry name" value="PLDc_vPLD3_4_5_like_2"/>
    <property type="match status" value="1"/>
</dbReference>
<evidence type="ECO:0000259" key="3">
    <source>
        <dbReference type="PROSITE" id="PS50035"/>
    </source>
</evidence>
<dbReference type="Pfam" id="PF00614">
    <property type="entry name" value="PLDc"/>
    <property type="match status" value="2"/>
</dbReference>
<comment type="similarity">
    <text evidence="1">Belongs to the phospholipase D family.</text>
</comment>
<accession>A0A914XEG9</accession>
<dbReference type="GO" id="GO:0003824">
    <property type="term" value="F:catalytic activity"/>
    <property type="evidence" value="ECO:0007669"/>
    <property type="project" value="InterPro"/>
</dbReference>
<sequence>MDLFDTRINSYNLDKEETETCCRNSCIKPACFPISVIALFIFMVVFFPLLNEDMLETPRKYEKTGVCKDQCRFEFVESIPTNLTYESRTWPVQNSTYSSWQLLLSKAEKSIDIAALYWNLRDDSGYPTSWQGNATFNGLIAAAKRGVKIRIAQDLPSARQPQIDSAYLEKNGFATVRSVNFSHLLGSGVLHTKFWIIDERHIYVGSANMDWKSLTEVKELGVQLTDCTCVAHDLGKVFNVYWKMGAPKAELPSRWPLQWRTEFNADHPLLISLNNLDNHRLFLSSSPVKFNPKGRENDSEAIVGTIANATEFVHIAVMDYIPATLYMPQQNNYYWGVLDDALRSAAYRGIKVKLLMSQWNHTRPQIFPFLHSLEAINDGLPIINRNGSKIKGRIDVKIFQVPSTAAQAQIPFARVNHNKYMVTDNTAYIGTSNWAGDYFITTAGVGFVLRPPDNQGGSKIITRLGDIFLRDWGSRYARPLDARS</sequence>
<dbReference type="WBParaSite" id="PSAMB.scaffold7704size7241.g30429.t1">
    <property type="protein sequence ID" value="PSAMB.scaffold7704size7241.g30429.t1"/>
    <property type="gene ID" value="PSAMB.scaffold7704size7241.g30429"/>
</dbReference>
<evidence type="ECO:0000313" key="4">
    <source>
        <dbReference type="Proteomes" id="UP000887566"/>
    </source>
</evidence>
<dbReference type="SMART" id="SM00155">
    <property type="entry name" value="PLDc"/>
    <property type="match status" value="2"/>
</dbReference>
<keyword evidence="4" id="KW-1185">Reference proteome</keyword>
<dbReference type="CDD" id="cd09106">
    <property type="entry name" value="PLDc_vPLD3_4_5_like_1"/>
    <property type="match status" value="1"/>
</dbReference>
<feature type="domain" description="PLD phosphodiesterase" evidence="3">
    <location>
        <begin position="412"/>
        <end position="438"/>
    </location>
</feature>
<evidence type="ECO:0000256" key="1">
    <source>
        <dbReference type="ARBA" id="ARBA00008664"/>
    </source>
</evidence>
<dbReference type="SUPFAM" id="SSF56024">
    <property type="entry name" value="Phospholipase D/nuclease"/>
    <property type="match status" value="2"/>
</dbReference>
<dbReference type="PROSITE" id="PS50035">
    <property type="entry name" value="PLD"/>
    <property type="match status" value="2"/>
</dbReference>
<protein>
    <submittedName>
        <fullName evidence="5">PLD phosphodiesterase domain-containing protein</fullName>
    </submittedName>
</protein>
<keyword evidence="2" id="KW-0812">Transmembrane</keyword>
<dbReference type="Pfam" id="PF13918">
    <property type="entry name" value="PLDc_3"/>
    <property type="match status" value="1"/>
</dbReference>
<dbReference type="PANTHER" id="PTHR10185:SF17">
    <property type="entry name" value="GM01519P-RELATED"/>
    <property type="match status" value="1"/>
</dbReference>
<evidence type="ECO:0000313" key="5">
    <source>
        <dbReference type="WBParaSite" id="PSAMB.scaffold7704size7241.g30429.t1"/>
    </source>
</evidence>
<dbReference type="InterPro" id="IPR032803">
    <property type="entry name" value="PLDc_3"/>
</dbReference>
<evidence type="ECO:0000256" key="2">
    <source>
        <dbReference type="SAM" id="Phobius"/>
    </source>
</evidence>
<dbReference type="Proteomes" id="UP000887566">
    <property type="component" value="Unplaced"/>
</dbReference>
<keyword evidence="2" id="KW-1133">Transmembrane helix</keyword>
<dbReference type="AlphaFoldDB" id="A0A914XEG9"/>